<protein>
    <submittedName>
        <fullName evidence="8">Sigma-70 family RNA polymerase sigma factor</fullName>
    </submittedName>
</protein>
<evidence type="ECO:0000313" key="8">
    <source>
        <dbReference type="EMBL" id="MBK3519315.1"/>
    </source>
</evidence>
<keyword evidence="4" id="KW-0238">DNA-binding</keyword>
<evidence type="ECO:0000256" key="4">
    <source>
        <dbReference type="ARBA" id="ARBA00023125"/>
    </source>
</evidence>
<feature type="domain" description="RNA polymerase sigma-70 region 2" evidence="6">
    <location>
        <begin position="11"/>
        <end position="77"/>
    </location>
</feature>
<dbReference type="InterPro" id="IPR014284">
    <property type="entry name" value="RNA_pol_sigma-70_dom"/>
</dbReference>
<dbReference type="PANTHER" id="PTHR43133">
    <property type="entry name" value="RNA POLYMERASE ECF-TYPE SIGMA FACTO"/>
    <property type="match status" value="1"/>
</dbReference>
<comment type="similarity">
    <text evidence="1">Belongs to the sigma-70 factor family. ECF subfamily.</text>
</comment>
<evidence type="ECO:0000256" key="2">
    <source>
        <dbReference type="ARBA" id="ARBA00023015"/>
    </source>
</evidence>
<dbReference type="RefSeq" id="WP_200466535.1">
    <property type="nucleotide sequence ID" value="NZ_JAENRR010000062.1"/>
</dbReference>
<dbReference type="SUPFAM" id="SSF88659">
    <property type="entry name" value="Sigma3 and sigma4 domains of RNA polymerase sigma factors"/>
    <property type="match status" value="1"/>
</dbReference>
<name>A0ABS1HPD2_9BACT</name>
<dbReference type="InterPro" id="IPR013249">
    <property type="entry name" value="RNA_pol_sigma70_r4_t2"/>
</dbReference>
<dbReference type="Pfam" id="PF08281">
    <property type="entry name" value="Sigma70_r4_2"/>
    <property type="match status" value="1"/>
</dbReference>
<evidence type="ECO:0000313" key="9">
    <source>
        <dbReference type="Proteomes" id="UP000605676"/>
    </source>
</evidence>
<dbReference type="Proteomes" id="UP000605676">
    <property type="component" value="Unassembled WGS sequence"/>
</dbReference>
<dbReference type="Gene3D" id="1.10.10.10">
    <property type="entry name" value="Winged helix-like DNA-binding domain superfamily/Winged helix DNA-binding domain"/>
    <property type="match status" value="1"/>
</dbReference>
<feature type="domain" description="RNA polymerase sigma factor 70 region 4 type 2" evidence="7">
    <location>
        <begin position="125"/>
        <end position="176"/>
    </location>
</feature>
<proteinExistence type="inferred from homology"/>
<accession>A0ABS1HPD2</accession>
<keyword evidence="3" id="KW-0731">Sigma factor</keyword>
<dbReference type="PANTHER" id="PTHR43133:SF8">
    <property type="entry name" value="RNA POLYMERASE SIGMA FACTOR HI_1459-RELATED"/>
    <property type="match status" value="1"/>
</dbReference>
<dbReference type="SUPFAM" id="SSF88946">
    <property type="entry name" value="Sigma2 domain of RNA polymerase sigma factors"/>
    <property type="match status" value="1"/>
</dbReference>
<sequence length="186" mass="21968">MNHQLNPDGWVDNYADILFRYALTRINKSVLAEGLVQETFLAGIKSSSSFKGESSELTWLTAILKRKIIDHYRKNSRKKELSFEMPDERFAKQGMLDDHWLENKAPKEWQTMADSDLENEEFMNILQACIRHLPEKWASCFMLRVMDEMNGEEVCKELEISSSNMWVIMHRARLQLRDCVEKSWFK</sequence>
<dbReference type="InterPro" id="IPR014289">
    <property type="entry name" value="RNA_pol_sigma-24-rel"/>
</dbReference>
<organism evidence="8 9">
    <name type="scientific">Carboxylicivirga marina</name>
    <dbReference type="NCBI Taxonomy" id="2800988"/>
    <lineage>
        <taxon>Bacteria</taxon>
        <taxon>Pseudomonadati</taxon>
        <taxon>Bacteroidota</taxon>
        <taxon>Bacteroidia</taxon>
        <taxon>Marinilabiliales</taxon>
        <taxon>Marinilabiliaceae</taxon>
        <taxon>Carboxylicivirga</taxon>
    </lineage>
</organism>
<dbReference type="InterPro" id="IPR039425">
    <property type="entry name" value="RNA_pol_sigma-70-like"/>
</dbReference>
<dbReference type="NCBIfam" id="TIGR02943">
    <property type="entry name" value="Sig70_famx1"/>
    <property type="match status" value="1"/>
</dbReference>
<reference evidence="8 9" key="1">
    <citation type="submission" date="2021-01" db="EMBL/GenBank/DDBJ databases">
        <title>Carboxyliciviraga sp.nov., isolated from coastal sediments.</title>
        <authorList>
            <person name="Lu D."/>
            <person name="Zhang T."/>
        </authorList>
    </citation>
    <scope>NUCLEOTIDE SEQUENCE [LARGE SCALE GENOMIC DNA]</scope>
    <source>
        <strain evidence="8 9">N1Y132</strain>
    </source>
</reference>
<keyword evidence="9" id="KW-1185">Reference proteome</keyword>
<gene>
    <name evidence="8" type="ORF">JIV24_18345</name>
</gene>
<comment type="caution">
    <text evidence="8">The sequence shown here is derived from an EMBL/GenBank/DDBJ whole genome shotgun (WGS) entry which is preliminary data.</text>
</comment>
<keyword evidence="5" id="KW-0804">Transcription</keyword>
<evidence type="ECO:0000259" key="6">
    <source>
        <dbReference type="Pfam" id="PF04542"/>
    </source>
</evidence>
<keyword evidence="2" id="KW-0805">Transcription regulation</keyword>
<evidence type="ECO:0000256" key="1">
    <source>
        <dbReference type="ARBA" id="ARBA00010641"/>
    </source>
</evidence>
<dbReference type="Gene3D" id="1.10.1740.10">
    <property type="match status" value="1"/>
</dbReference>
<dbReference type="InterPro" id="IPR036388">
    <property type="entry name" value="WH-like_DNA-bd_sf"/>
</dbReference>
<evidence type="ECO:0000259" key="7">
    <source>
        <dbReference type="Pfam" id="PF08281"/>
    </source>
</evidence>
<dbReference type="InterPro" id="IPR013324">
    <property type="entry name" value="RNA_pol_sigma_r3/r4-like"/>
</dbReference>
<dbReference type="EMBL" id="JAENRR010000062">
    <property type="protein sequence ID" value="MBK3519315.1"/>
    <property type="molecule type" value="Genomic_DNA"/>
</dbReference>
<evidence type="ECO:0000256" key="5">
    <source>
        <dbReference type="ARBA" id="ARBA00023163"/>
    </source>
</evidence>
<evidence type="ECO:0000256" key="3">
    <source>
        <dbReference type="ARBA" id="ARBA00023082"/>
    </source>
</evidence>
<dbReference type="Pfam" id="PF04542">
    <property type="entry name" value="Sigma70_r2"/>
    <property type="match status" value="1"/>
</dbReference>
<dbReference type="NCBIfam" id="TIGR02937">
    <property type="entry name" value="sigma70-ECF"/>
    <property type="match status" value="1"/>
</dbReference>
<dbReference type="InterPro" id="IPR007627">
    <property type="entry name" value="RNA_pol_sigma70_r2"/>
</dbReference>
<dbReference type="InterPro" id="IPR013325">
    <property type="entry name" value="RNA_pol_sigma_r2"/>
</dbReference>